<dbReference type="Gramene" id="TraesCLE_scaffold_001253_01G000700.1">
    <property type="protein sequence ID" value="TraesCLE_scaffold_001253_01G000700.1"/>
    <property type="gene ID" value="TraesCLE_scaffold_001253_01G000700"/>
</dbReference>
<comment type="cofactor">
    <cofactor evidence="1">
        <name>Mg(2+)</name>
        <dbReference type="ChEBI" id="CHEBI:18420"/>
    </cofactor>
</comment>
<dbReference type="Gramene" id="TraesLDM2D03G01090990.1">
    <property type="protein sequence ID" value="TraesLDM2D03G01090990.1"/>
    <property type="gene ID" value="TraesLDM2D03G01090990"/>
</dbReference>
<evidence type="ECO:0000256" key="3">
    <source>
        <dbReference type="ARBA" id="ARBA00022723"/>
    </source>
</evidence>
<dbReference type="Gramene" id="TraesCS2D02G030100.1">
    <property type="protein sequence ID" value="TraesCS2D02G030100.1"/>
    <property type="gene ID" value="TraesCS2D02G030100"/>
</dbReference>
<dbReference type="OMA" id="HDEVEFC"/>
<dbReference type="InterPro" id="IPR050148">
    <property type="entry name" value="Terpene_synthase-like"/>
</dbReference>
<keyword evidence="9" id="KW-1185">Reference proteome</keyword>
<dbReference type="Proteomes" id="UP000019116">
    <property type="component" value="Chromosome 2D"/>
</dbReference>
<dbReference type="OrthoDB" id="595146at2759"/>
<evidence type="ECO:0000313" key="8">
    <source>
        <dbReference type="EnsemblPlants" id="TraesCS2D02G030100.1"/>
    </source>
</evidence>
<dbReference type="InterPro" id="IPR008930">
    <property type="entry name" value="Terpenoid_cyclase/PrenylTrfase"/>
</dbReference>
<accession>A0A1D6D984</accession>
<dbReference type="AlphaFoldDB" id="A0A1D6D984"/>
<organism evidence="8">
    <name type="scientific">Triticum aestivum</name>
    <name type="common">Wheat</name>
    <dbReference type="NCBI Taxonomy" id="4565"/>
    <lineage>
        <taxon>Eukaryota</taxon>
        <taxon>Viridiplantae</taxon>
        <taxon>Streptophyta</taxon>
        <taxon>Embryophyta</taxon>
        <taxon>Tracheophyta</taxon>
        <taxon>Spermatophyta</taxon>
        <taxon>Magnoliopsida</taxon>
        <taxon>Liliopsida</taxon>
        <taxon>Poales</taxon>
        <taxon>Poaceae</taxon>
        <taxon>BOP clade</taxon>
        <taxon>Pooideae</taxon>
        <taxon>Triticodae</taxon>
        <taxon>Triticeae</taxon>
        <taxon>Triticinae</taxon>
        <taxon>Triticum</taxon>
    </lineage>
</organism>
<dbReference type="SMR" id="A0A1D6D984"/>
<dbReference type="PANTHER" id="PTHR31739">
    <property type="entry name" value="ENT-COPALYL DIPHOSPHATE SYNTHASE, CHLOROPLASTIC"/>
    <property type="match status" value="1"/>
</dbReference>
<dbReference type="GO" id="GO:0016102">
    <property type="term" value="P:diterpenoid biosynthetic process"/>
    <property type="evidence" value="ECO:0000318"/>
    <property type="project" value="GO_Central"/>
</dbReference>
<gene>
    <name evidence="8" type="primary">LOC123048259</name>
</gene>
<dbReference type="InterPro" id="IPR008949">
    <property type="entry name" value="Isoprenoid_synthase_dom_sf"/>
</dbReference>
<dbReference type="Gramene" id="TraesWEE_scaffold_002171_01G000600.1">
    <property type="protein sequence ID" value="TraesWEE_scaffold_002171_01G000600.1"/>
    <property type="gene ID" value="TraesWEE_scaffold_002171_01G000600"/>
</dbReference>
<dbReference type="Gramene" id="TraesSTA2D03G01078280.1">
    <property type="protein sequence ID" value="TraesSTA2D03G01078280.1"/>
    <property type="gene ID" value="TraesSTA2D03G01078280"/>
</dbReference>
<dbReference type="Gramene" id="TraesNOR2D03G01105260.1">
    <property type="protein sequence ID" value="TraesNOR2D03G01105260.1"/>
    <property type="gene ID" value="TraesNOR2D03G01105260"/>
</dbReference>
<dbReference type="PaxDb" id="4565-Traes_2DS_22A94EEA6.1"/>
<keyword evidence="4" id="KW-0460">Magnesium</keyword>
<evidence type="ECO:0000256" key="2">
    <source>
        <dbReference type="ARBA" id="ARBA00006333"/>
    </source>
</evidence>
<reference evidence="8" key="2">
    <citation type="submission" date="2018-10" db="UniProtKB">
        <authorList>
            <consortium name="EnsemblPlants"/>
        </authorList>
    </citation>
    <scope>IDENTIFICATION</scope>
</reference>
<sequence>MANPARVGAYSILLPSAPHQAVRLPAAAPPSASKCELQMHHDGRSKPPRVSLACSASNLPCTEPAYVLKAMLAEETIGPRSDVERDARIRKHLKNPELSPSAYDTAWVAMVPLPDFDPQAPCFPQCVEWILQNQHSSGSWGINEFGLLANKDIMLSTLACIIALHKWNVGSDHIRRGLEFIGRNFSTVMDDQIVSPVGFNLIFPGMLNHAFGMGLIIPVTEADINGILHLREMELTRLSEEKSCGKDAYLAYVAEEGLVNLLDYNQVMKFQRKNGSLFNSPAATAAALVHYYDNKALQYLDSIVSIFGGAVPTAYPQNIYYQLSMVDMLEKIGISRHFSSDTNSILDKAYISWLQRDEEIMQDVETCAMAFRLLRMNGYDVSSDDLSHVAEASTFHSSLEGYLNHTKSLLELYKASKVCLSENELILENISNWSGHLLAEKLRCDGTQRMPIFGEVEYTLKFPFYATVEPLDHKRNIEHFDSRVTQQLKRKNMPCHVNQDLLDFAVEDFSFSQSIYQDELCHLESWEKENRLEQLKFLRKGSLINCYLSAAATLSTHELSDARIACAKTIALVLVTDDFFDVGASKEEQENLIALVEKWDHHDEVEFCSEQVEIVFSAFYSTVKHIGEMASAVQKRDVTKHLNETWLHYLRSAATEAEWQRNQYVPTVEEYMIEAVNSFAEGPIMLTSLYFVQQKLEEYIIKDPEYHELLRIKGNCGRLLNDTRGFERESSEGKLNIISLLVLQSGGSMSIEAAQEAVQESIASCRRDLLRMVVREDRVVPRVCKEVFWRFCRTVHLFYCQTDGFSSPKEMLRTMNAIFREPLKLQHTSPLDAQSEQ</sequence>
<dbReference type="STRING" id="4565.A0A1D6D984"/>
<dbReference type="Gramene" id="TraesSYM2D03G01104290.1">
    <property type="protein sequence ID" value="TraesSYM2D03G01104290.1"/>
    <property type="gene ID" value="TraesSYM2D03G01104290"/>
</dbReference>
<protein>
    <submittedName>
        <fullName evidence="8">Uncharacterized protein</fullName>
    </submittedName>
</protein>
<evidence type="ECO:0000259" key="6">
    <source>
        <dbReference type="Pfam" id="PF01397"/>
    </source>
</evidence>
<feature type="domain" description="Terpene synthase N-terminal" evidence="6">
    <location>
        <begin position="264"/>
        <end position="460"/>
    </location>
</feature>
<dbReference type="SFLD" id="SFLDG01014">
    <property type="entry name" value="Terpene_Cyclase_Like_1_N-term"/>
    <property type="match status" value="1"/>
</dbReference>
<dbReference type="Gene3D" id="1.10.600.10">
    <property type="entry name" value="Farnesyl Diphosphate Synthase"/>
    <property type="match status" value="1"/>
</dbReference>
<dbReference type="Gene3D" id="1.50.10.130">
    <property type="entry name" value="Terpene synthase, N-terminal domain"/>
    <property type="match status" value="1"/>
</dbReference>
<dbReference type="SUPFAM" id="SSF48239">
    <property type="entry name" value="Terpenoid cyclases/Protein prenyltransferases"/>
    <property type="match status" value="2"/>
</dbReference>
<dbReference type="CDD" id="cd00684">
    <property type="entry name" value="Terpene_cyclase_plant_C1"/>
    <property type="match status" value="1"/>
</dbReference>
<evidence type="ECO:0000259" key="7">
    <source>
        <dbReference type="Pfam" id="PF03936"/>
    </source>
</evidence>
<dbReference type="Pfam" id="PF03936">
    <property type="entry name" value="Terpene_synth_C"/>
    <property type="match status" value="1"/>
</dbReference>
<comment type="similarity">
    <text evidence="2">Belongs to the terpene synthase family.</text>
</comment>
<reference evidence="8" key="1">
    <citation type="submission" date="2018-08" db="EMBL/GenBank/DDBJ databases">
        <authorList>
            <person name="Rossello M."/>
        </authorList>
    </citation>
    <scope>NUCLEOTIDE SEQUENCE [LARGE SCALE GENOMIC DNA]</scope>
    <source>
        <strain evidence="8">cv. Chinese Spring</strain>
    </source>
</reference>
<evidence type="ECO:0000313" key="9">
    <source>
        <dbReference type="Proteomes" id="UP000019116"/>
    </source>
</evidence>
<dbReference type="GO" id="GO:0000287">
    <property type="term" value="F:magnesium ion binding"/>
    <property type="evidence" value="ECO:0000318"/>
    <property type="project" value="GO_Central"/>
</dbReference>
<dbReference type="Gramene" id="TraesMAC2D03G01088570.1">
    <property type="protein sequence ID" value="TraesMAC2D03G01088570.1"/>
    <property type="gene ID" value="TraesMAC2D03G01088570"/>
</dbReference>
<dbReference type="FunFam" id="1.10.600.10:FF:000005">
    <property type="entry name" value="Ent-kaur-16-ene synthase, chloroplastic"/>
    <property type="match status" value="1"/>
</dbReference>
<evidence type="ECO:0000256" key="5">
    <source>
        <dbReference type="ARBA" id="ARBA00023239"/>
    </source>
</evidence>
<dbReference type="EnsemblPlants" id="TraesCS2D02G030100.1">
    <property type="protein sequence ID" value="TraesCS2D02G030100.1"/>
    <property type="gene ID" value="TraesCS2D02G030100"/>
</dbReference>
<dbReference type="RefSeq" id="XP_044327331.1">
    <property type="nucleotide sequence ID" value="XM_044471396.1"/>
</dbReference>
<dbReference type="PANTHER" id="PTHR31739:SF22">
    <property type="entry name" value="9-BETA-PIMARA-7,15-DIENE SYNTHASE, CHLOROPLASTIC"/>
    <property type="match status" value="1"/>
</dbReference>
<dbReference type="FunFam" id="1.50.10.130:FF:000003">
    <property type="entry name" value="Ent-cassa-12,15-diene synthase"/>
    <property type="match status" value="1"/>
</dbReference>
<feature type="domain" description="Terpene synthase metal-binding" evidence="7">
    <location>
        <begin position="528"/>
        <end position="768"/>
    </location>
</feature>
<dbReference type="Gramene" id="TraesKAR2D01G0011540.1">
    <property type="protein sequence ID" value="cds.TraesKAR2D01G0011540.1"/>
    <property type="gene ID" value="TraesKAR2D01G0011540"/>
</dbReference>
<dbReference type="Gramene" id="TraesLAC2D03G01041860.1">
    <property type="protein sequence ID" value="TraesLAC2D03G01041860.1"/>
    <property type="gene ID" value="TraesLAC2D03G01041860"/>
</dbReference>
<dbReference type="InterPro" id="IPR044814">
    <property type="entry name" value="Terpene_cyclase_plant_C1"/>
</dbReference>
<dbReference type="GO" id="GO:0010333">
    <property type="term" value="F:terpene synthase activity"/>
    <property type="evidence" value="ECO:0000318"/>
    <property type="project" value="GO_Central"/>
</dbReference>
<dbReference type="eggNOG" id="ENOG502QVGX">
    <property type="taxonomic scope" value="Eukaryota"/>
</dbReference>
<name>A0A1D6D984_WHEAT</name>
<keyword evidence="3" id="KW-0479">Metal-binding</keyword>
<dbReference type="Pfam" id="PF01397">
    <property type="entry name" value="Terpene_synth"/>
    <property type="match status" value="1"/>
</dbReference>
<proteinExistence type="inferred from homology"/>
<evidence type="ECO:0000256" key="4">
    <source>
        <dbReference type="ARBA" id="ARBA00022842"/>
    </source>
</evidence>
<dbReference type="Gramene" id="TraesROB_scaffold_001127_01G000700.1">
    <property type="protein sequence ID" value="TraesROB_scaffold_001127_01G000700.1"/>
    <property type="gene ID" value="TraesROB_scaffold_001127_01G000700"/>
</dbReference>
<keyword evidence="5" id="KW-0456">Lyase</keyword>
<dbReference type="InterPro" id="IPR001906">
    <property type="entry name" value="Terpene_synth_N"/>
</dbReference>
<evidence type="ECO:0000256" key="1">
    <source>
        <dbReference type="ARBA" id="ARBA00001946"/>
    </source>
</evidence>
<dbReference type="Gramene" id="TraesARI2D03G01105440.1">
    <property type="protein sequence ID" value="TraesARI2D03G01105440.1"/>
    <property type="gene ID" value="TraesARI2D03G01105440"/>
</dbReference>
<dbReference type="SUPFAM" id="SSF48576">
    <property type="entry name" value="Terpenoid synthases"/>
    <property type="match status" value="1"/>
</dbReference>
<dbReference type="InterPro" id="IPR005630">
    <property type="entry name" value="Terpene_synthase_metal-bd"/>
</dbReference>
<dbReference type="Gramene" id="TraesCS2D03G0056900.1">
    <property type="protein sequence ID" value="TraesCS2D03G0056900.1.CDS"/>
    <property type="gene ID" value="TraesCS2D03G0056900"/>
</dbReference>
<dbReference type="Gene3D" id="1.50.10.160">
    <property type="match status" value="1"/>
</dbReference>
<dbReference type="FunFam" id="1.50.10.160:FF:000002">
    <property type="entry name" value="cis-abienol synthase, chloroplastic"/>
    <property type="match status" value="1"/>
</dbReference>
<dbReference type="Gramene" id="TraesJAG2D03G01093370.1">
    <property type="protein sequence ID" value="TraesJAG2D03G01093370.1"/>
    <property type="gene ID" value="TraesJAG2D03G01093370"/>
</dbReference>
<dbReference type="InterPro" id="IPR036965">
    <property type="entry name" value="Terpene_synth_N_sf"/>
</dbReference>
<dbReference type="GeneID" id="123048259"/>